<protein>
    <submittedName>
        <fullName evidence="2">Dynacortin</fullName>
    </submittedName>
</protein>
<feature type="compositionally biased region" description="Low complexity" evidence="1">
    <location>
        <begin position="196"/>
        <end position="232"/>
    </location>
</feature>
<dbReference type="GO" id="GO:0031252">
    <property type="term" value="C:cell leading edge"/>
    <property type="evidence" value="ECO:0007669"/>
    <property type="project" value="EnsemblProtists"/>
</dbReference>
<evidence type="ECO:0000313" key="3">
    <source>
        <dbReference type="Proteomes" id="UP000007797"/>
    </source>
</evidence>
<dbReference type="GO" id="GO:0051017">
    <property type="term" value="P:actin filament bundle assembly"/>
    <property type="evidence" value="ECO:0007669"/>
    <property type="project" value="EnsemblProtists"/>
</dbReference>
<proteinExistence type="predicted"/>
<feature type="compositionally biased region" description="Low complexity" evidence="1">
    <location>
        <begin position="89"/>
        <end position="113"/>
    </location>
</feature>
<dbReference type="GO" id="GO:0031143">
    <property type="term" value="C:pseudopodium"/>
    <property type="evidence" value="ECO:0007669"/>
    <property type="project" value="EnsemblProtists"/>
</dbReference>
<dbReference type="GO" id="GO:0005938">
    <property type="term" value="C:cell cortex"/>
    <property type="evidence" value="ECO:0007669"/>
    <property type="project" value="EnsemblProtists"/>
</dbReference>
<feature type="region of interest" description="Disordered" evidence="1">
    <location>
        <begin position="148"/>
        <end position="232"/>
    </location>
</feature>
<gene>
    <name evidence="2" type="primary">dct</name>
    <name evidence="2" type="ORF">DFA_07011</name>
</gene>
<dbReference type="EMBL" id="GL883013">
    <property type="protein sequence ID" value="EGG19906.1"/>
    <property type="molecule type" value="Genomic_DNA"/>
</dbReference>
<dbReference type="OMA" id="RWGLKIN"/>
<dbReference type="GO" id="GO:0051015">
    <property type="term" value="F:actin filament binding"/>
    <property type="evidence" value="ECO:0007669"/>
    <property type="project" value="EnsemblProtists"/>
</dbReference>
<dbReference type="GeneID" id="14871882"/>
<feature type="compositionally biased region" description="Basic and acidic residues" evidence="1">
    <location>
        <begin position="175"/>
        <end position="188"/>
    </location>
</feature>
<dbReference type="GO" id="GO:0000281">
    <property type="term" value="P:mitotic cytokinesis"/>
    <property type="evidence" value="ECO:0007669"/>
    <property type="project" value="EnsemblProtists"/>
</dbReference>
<sequence>MQGEDLESREEQRLSRALQGKVGANKRASIWAPVQTKPTTQVPVNFTGTQSLTAVDTASPYANTSALADEKMRQEQARLKKWGLDTNGQTQETSETSSTASTPGLQSSQSFEQQFDDKAVLEERRLTKMGLSSTNLLDDYVVPASKSTTTAASSNVDESSVDNSSILSHVDGTPSEEKMRQEQKRLERWGLTIGGVSPPSASATSTPVVSSQPSSHIQQPPTPTSSATPSSPFAVGQAQTVASQYNLSVDSVKPFLDKIIYAAKSVKLILHKKSSNHEVTIAILMDLVQQSASFAVNLSADLPISFDISQSAGKLAGAVNELVKGAPDREPVQTIKIYEEIQSLLGLLYLGVVAH</sequence>
<dbReference type="KEGG" id="dfa:DFA_07011"/>
<feature type="compositionally biased region" description="Low complexity" evidence="1">
    <location>
        <begin position="148"/>
        <end position="165"/>
    </location>
</feature>
<keyword evidence="3" id="KW-1185">Reference proteome</keyword>
<dbReference type="STRING" id="1054147.F4PXA3"/>
<name>F4PXA3_CACFS</name>
<feature type="compositionally biased region" description="Basic and acidic residues" evidence="1">
    <location>
        <begin position="68"/>
        <end position="78"/>
    </location>
</feature>
<dbReference type="GO" id="GO:0042802">
    <property type="term" value="F:identical protein binding"/>
    <property type="evidence" value="ECO:0007669"/>
    <property type="project" value="EnsemblProtists"/>
</dbReference>
<evidence type="ECO:0000313" key="2">
    <source>
        <dbReference type="EMBL" id="EGG19906.1"/>
    </source>
</evidence>
<dbReference type="GO" id="GO:0043327">
    <property type="term" value="P:chemotaxis to cAMP"/>
    <property type="evidence" value="ECO:0007669"/>
    <property type="project" value="EnsemblProtists"/>
</dbReference>
<dbReference type="AlphaFoldDB" id="F4PXA3"/>
<dbReference type="RefSeq" id="XP_004366889.1">
    <property type="nucleotide sequence ID" value="XM_004366832.1"/>
</dbReference>
<dbReference type="GO" id="GO:0046580">
    <property type="term" value="P:negative regulation of Ras protein signal transduction"/>
    <property type="evidence" value="ECO:0007669"/>
    <property type="project" value="EnsemblProtists"/>
</dbReference>
<dbReference type="GO" id="GO:0005829">
    <property type="term" value="C:cytosol"/>
    <property type="evidence" value="ECO:0007669"/>
    <property type="project" value="EnsemblProtists"/>
</dbReference>
<organism evidence="2 3">
    <name type="scientific">Cavenderia fasciculata</name>
    <name type="common">Slime mold</name>
    <name type="synonym">Dictyostelium fasciculatum</name>
    <dbReference type="NCBI Taxonomy" id="261658"/>
    <lineage>
        <taxon>Eukaryota</taxon>
        <taxon>Amoebozoa</taxon>
        <taxon>Evosea</taxon>
        <taxon>Eumycetozoa</taxon>
        <taxon>Dictyostelia</taxon>
        <taxon>Acytosteliales</taxon>
        <taxon>Cavenderiaceae</taxon>
        <taxon>Cavenderia</taxon>
    </lineage>
</organism>
<reference evidence="3" key="1">
    <citation type="journal article" date="2011" name="Genome Res.">
        <title>Phylogeny-wide analysis of social amoeba genomes highlights ancient origins for complex intercellular communication.</title>
        <authorList>
            <person name="Heidel A.J."/>
            <person name="Lawal H.M."/>
            <person name="Felder M."/>
            <person name="Schilde C."/>
            <person name="Helps N.R."/>
            <person name="Tunggal B."/>
            <person name="Rivero F."/>
            <person name="John U."/>
            <person name="Schleicher M."/>
            <person name="Eichinger L."/>
            <person name="Platzer M."/>
            <person name="Noegel A.A."/>
            <person name="Schaap P."/>
            <person name="Gloeckner G."/>
        </authorList>
    </citation>
    <scope>NUCLEOTIDE SEQUENCE [LARGE SCALE GENOMIC DNA]</scope>
    <source>
        <strain evidence="3">SH3</strain>
    </source>
</reference>
<dbReference type="GO" id="GO:0030866">
    <property type="term" value="P:cortical actin cytoskeleton organization"/>
    <property type="evidence" value="ECO:0007669"/>
    <property type="project" value="EnsemblProtists"/>
</dbReference>
<dbReference type="OrthoDB" id="18032at2759"/>
<dbReference type="GO" id="GO:0005886">
    <property type="term" value="C:plasma membrane"/>
    <property type="evidence" value="ECO:0007669"/>
    <property type="project" value="EnsemblProtists"/>
</dbReference>
<evidence type="ECO:0000256" key="1">
    <source>
        <dbReference type="SAM" id="MobiDB-lite"/>
    </source>
</evidence>
<dbReference type="Proteomes" id="UP000007797">
    <property type="component" value="Unassembled WGS sequence"/>
</dbReference>
<feature type="region of interest" description="Disordered" evidence="1">
    <location>
        <begin position="66"/>
        <end position="114"/>
    </location>
</feature>
<feature type="region of interest" description="Disordered" evidence="1">
    <location>
        <begin position="1"/>
        <end position="27"/>
    </location>
</feature>
<dbReference type="GO" id="GO:1903664">
    <property type="term" value="P:regulation of asexual reproduction"/>
    <property type="evidence" value="ECO:0007669"/>
    <property type="project" value="EnsemblProtists"/>
</dbReference>
<accession>F4PXA3</accession>